<dbReference type="InterPro" id="IPR052729">
    <property type="entry name" value="Acyl/Acetyltrans_Enzymes"/>
</dbReference>
<dbReference type="STRING" id="10228.B3SBH4"/>
<protein>
    <recommendedName>
        <fullName evidence="1">N-acetyltransferase domain-containing protein</fullName>
    </recommendedName>
</protein>
<dbReference type="PANTHER" id="PTHR47237:SF1">
    <property type="entry name" value="SLL0310 PROTEIN"/>
    <property type="match status" value="1"/>
</dbReference>
<dbReference type="Pfam" id="PF00583">
    <property type="entry name" value="Acetyltransf_1"/>
    <property type="match status" value="1"/>
</dbReference>
<dbReference type="InterPro" id="IPR041496">
    <property type="entry name" value="YitH/HolE_GNAT"/>
</dbReference>
<dbReference type="InterPro" id="IPR016181">
    <property type="entry name" value="Acyl_CoA_acyltransferase"/>
</dbReference>
<dbReference type="RefSeq" id="XP_002117594.1">
    <property type="nucleotide sequence ID" value="XM_002117558.1"/>
</dbReference>
<dbReference type="PROSITE" id="PS51186">
    <property type="entry name" value="GNAT"/>
    <property type="match status" value="1"/>
</dbReference>
<dbReference type="GeneID" id="6758760"/>
<evidence type="ECO:0000313" key="3">
    <source>
        <dbReference type="Proteomes" id="UP000009022"/>
    </source>
</evidence>
<dbReference type="Gene3D" id="3.40.630.90">
    <property type="match status" value="1"/>
</dbReference>
<organism evidence="2 3">
    <name type="scientific">Trichoplax adhaerens</name>
    <name type="common">Trichoplax reptans</name>
    <dbReference type="NCBI Taxonomy" id="10228"/>
    <lineage>
        <taxon>Eukaryota</taxon>
        <taxon>Metazoa</taxon>
        <taxon>Placozoa</taxon>
        <taxon>Uniplacotomia</taxon>
        <taxon>Trichoplacea</taxon>
        <taxon>Trichoplacidae</taxon>
        <taxon>Trichoplax</taxon>
    </lineage>
</organism>
<dbReference type="PANTHER" id="PTHR47237">
    <property type="entry name" value="SLL0310 PROTEIN"/>
    <property type="match status" value="1"/>
</dbReference>
<dbReference type="InParanoid" id="B3SBH4"/>
<keyword evidence="3" id="KW-1185">Reference proteome</keyword>
<dbReference type="InterPro" id="IPR000182">
    <property type="entry name" value="GNAT_dom"/>
</dbReference>
<dbReference type="PhylomeDB" id="B3SBH4"/>
<gene>
    <name evidence="2" type="ORF">TRIADDRAFT_61618</name>
</gene>
<dbReference type="OMA" id="KMSAKYD"/>
<dbReference type="EMBL" id="DS985264">
    <property type="protein sequence ID" value="EDV20004.1"/>
    <property type="molecule type" value="Genomic_DNA"/>
</dbReference>
<dbReference type="CTD" id="6758760"/>
<feature type="domain" description="N-acetyltransferase" evidence="1">
    <location>
        <begin position="7"/>
        <end position="146"/>
    </location>
</feature>
<dbReference type="eggNOG" id="ENOG502SG9U">
    <property type="taxonomic scope" value="Eukaryota"/>
</dbReference>
<dbReference type="KEGG" id="tad:TRIADDRAFT_61618"/>
<dbReference type="CDD" id="cd04301">
    <property type="entry name" value="NAT_SF"/>
    <property type="match status" value="1"/>
</dbReference>
<dbReference type="Gene3D" id="3.40.630.30">
    <property type="match status" value="1"/>
</dbReference>
<dbReference type="Proteomes" id="UP000009022">
    <property type="component" value="Unassembled WGS sequence"/>
</dbReference>
<proteinExistence type="predicted"/>
<dbReference type="AlphaFoldDB" id="B3SBH4"/>
<dbReference type="SUPFAM" id="SSF55729">
    <property type="entry name" value="Acyl-CoA N-acyltransferases (Nat)"/>
    <property type="match status" value="1"/>
</dbReference>
<evidence type="ECO:0000313" key="2">
    <source>
        <dbReference type="EMBL" id="EDV20004.1"/>
    </source>
</evidence>
<reference evidence="2 3" key="1">
    <citation type="journal article" date="2008" name="Nature">
        <title>The Trichoplax genome and the nature of placozoans.</title>
        <authorList>
            <person name="Srivastava M."/>
            <person name="Begovic E."/>
            <person name="Chapman J."/>
            <person name="Putnam N.H."/>
            <person name="Hellsten U."/>
            <person name="Kawashima T."/>
            <person name="Kuo A."/>
            <person name="Mitros T."/>
            <person name="Salamov A."/>
            <person name="Carpenter M.L."/>
            <person name="Signorovitch A.Y."/>
            <person name="Moreno M.A."/>
            <person name="Kamm K."/>
            <person name="Grimwood J."/>
            <person name="Schmutz J."/>
            <person name="Shapiro H."/>
            <person name="Grigoriev I.V."/>
            <person name="Buss L.W."/>
            <person name="Schierwater B."/>
            <person name="Dellaporta S.L."/>
            <person name="Rokhsar D.S."/>
        </authorList>
    </citation>
    <scope>NUCLEOTIDE SEQUENCE [LARGE SCALE GENOMIC DNA]</scope>
    <source>
        <strain evidence="2 3">Grell-BS-1999</strain>
    </source>
</reference>
<dbReference type="Pfam" id="PF18014">
    <property type="entry name" value="Acetyltransf_18"/>
    <property type="match status" value="1"/>
</dbReference>
<dbReference type="HOGENOM" id="CLU_054109_0_0_1"/>
<accession>B3SBH4</accession>
<evidence type="ECO:0000259" key="1">
    <source>
        <dbReference type="PROSITE" id="PS51186"/>
    </source>
</evidence>
<sequence>MAENSNLEIVSASSDHVEWIISMARKEGWNPGDNDAIAFQQADPSGYFIGLINGKPVCCVAGVKFNHIAIIGYYVVVKEHRGQGHGIRIFQHAMNYLNGYNVRVDGLLIHAPKYQNSGFKMAHVNVRYTGAVDNSTISCPFVCAASSVPFDKILQYDARFYADERKHFLAGWINTGTTDCLAYMDKDTVKGFGAIRKSVNGYRVGPLYAETTQIAEILLKSLCQHKSDCRITLDFPETNNHGKALAEKLKLVEVFKFGTLYTGEAPNVDLLKIYSFTCH</sequence>
<name>B3SBH4_TRIAD</name>
<dbReference type="OrthoDB" id="5771378at2759"/>
<dbReference type="GO" id="GO:0016747">
    <property type="term" value="F:acyltransferase activity, transferring groups other than amino-acyl groups"/>
    <property type="evidence" value="ECO:0007669"/>
    <property type="project" value="InterPro"/>
</dbReference>